<feature type="domain" description="CobE/GbiG C-terminal" evidence="2">
    <location>
        <begin position="57"/>
        <end position="178"/>
    </location>
</feature>
<reference evidence="3 4" key="1">
    <citation type="submission" date="2018-06" db="EMBL/GenBank/DDBJ databases">
        <title>Actinomadura craniellae sp. nov. isolated from marine sponge Craniella sp.</title>
        <authorList>
            <person name="Li L."/>
            <person name="Xu Q.H."/>
            <person name="Lin H.W."/>
            <person name="Lu Y.H."/>
        </authorList>
    </citation>
    <scope>NUCLEOTIDE SEQUENCE [LARGE SCALE GENOMIC DNA]</scope>
    <source>
        <strain evidence="3 4">LHW63021</strain>
    </source>
</reference>
<protein>
    <recommendedName>
        <fullName evidence="2">CobE/GbiG C-terminal domain-containing protein</fullName>
    </recommendedName>
</protein>
<feature type="region of interest" description="Disordered" evidence="1">
    <location>
        <begin position="1"/>
        <end position="55"/>
    </location>
</feature>
<gene>
    <name evidence="3" type="ORF">DPM19_28035</name>
</gene>
<evidence type="ECO:0000313" key="3">
    <source>
        <dbReference type="EMBL" id="RAY11830.1"/>
    </source>
</evidence>
<organism evidence="3 4">
    <name type="scientific">Actinomadura craniellae</name>
    <dbReference type="NCBI Taxonomy" id="2231787"/>
    <lineage>
        <taxon>Bacteria</taxon>
        <taxon>Bacillati</taxon>
        <taxon>Actinomycetota</taxon>
        <taxon>Actinomycetes</taxon>
        <taxon>Streptosporangiales</taxon>
        <taxon>Thermomonosporaceae</taxon>
        <taxon>Actinomadura</taxon>
    </lineage>
</organism>
<name>A0A365GYB4_9ACTN</name>
<comment type="caution">
    <text evidence="3">The sequence shown here is derived from an EMBL/GenBank/DDBJ whole genome shotgun (WGS) entry which is preliminary data.</text>
</comment>
<dbReference type="OrthoDB" id="9804789at2"/>
<dbReference type="Gene3D" id="3.30.420.180">
    <property type="entry name" value="CobE/GbiG C-terminal domain"/>
    <property type="match status" value="1"/>
</dbReference>
<evidence type="ECO:0000259" key="2">
    <source>
        <dbReference type="Pfam" id="PF01890"/>
    </source>
</evidence>
<dbReference type="Pfam" id="PF01890">
    <property type="entry name" value="CbiG_C"/>
    <property type="match status" value="1"/>
</dbReference>
<dbReference type="InterPro" id="IPR051810">
    <property type="entry name" value="Precorrin_MeTrfase"/>
</dbReference>
<dbReference type="InterPro" id="IPR036518">
    <property type="entry name" value="CobE/GbiG_C_sf"/>
</dbReference>
<evidence type="ECO:0000313" key="4">
    <source>
        <dbReference type="Proteomes" id="UP000251891"/>
    </source>
</evidence>
<dbReference type="AlphaFoldDB" id="A0A365GYB4"/>
<sequence length="196" mass="19420">MGGAARAGASPGAPAGPVPSRRHRRAARGERVTARGARAGEAPRGGRGGPVRRPPSLVVGVGAVRGVTAAEVGALIDAALAGAGLAAASVRCLATIDRKAAEEGILAVARARGLPVETRPAAVLAGVRVPNPAETVRAETGTPSVAEAAALHVARSLGRSAELVVPKRASANATVAVARLAERTEICPADAIEELS</sequence>
<dbReference type="EMBL" id="QLYX01000016">
    <property type="protein sequence ID" value="RAY11830.1"/>
    <property type="molecule type" value="Genomic_DNA"/>
</dbReference>
<dbReference type="Proteomes" id="UP000251891">
    <property type="component" value="Unassembled WGS sequence"/>
</dbReference>
<keyword evidence="4" id="KW-1185">Reference proteome</keyword>
<dbReference type="PANTHER" id="PTHR47036:SF1">
    <property type="entry name" value="COBALT-FACTOR III C(17)-METHYLTRANSFERASE-RELATED"/>
    <property type="match status" value="1"/>
</dbReference>
<dbReference type="GO" id="GO:0009236">
    <property type="term" value="P:cobalamin biosynthetic process"/>
    <property type="evidence" value="ECO:0007669"/>
    <property type="project" value="InterPro"/>
</dbReference>
<feature type="compositionally biased region" description="Low complexity" evidence="1">
    <location>
        <begin position="1"/>
        <end position="19"/>
    </location>
</feature>
<dbReference type="SUPFAM" id="SSF159664">
    <property type="entry name" value="CobE/GbiG C-terminal domain-like"/>
    <property type="match status" value="1"/>
</dbReference>
<dbReference type="PANTHER" id="PTHR47036">
    <property type="entry name" value="COBALT-FACTOR III C(17)-METHYLTRANSFERASE-RELATED"/>
    <property type="match status" value="1"/>
</dbReference>
<accession>A0A365GYB4</accession>
<dbReference type="InterPro" id="IPR002750">
    <property type="entry name" value="CobE/GbiG_C"/>
</dbReference>
<proteinExistence type="predicted"/>
<evidence type="ECO:0000256" key="1">
    <source>
        <dbReference type="SAM" id="MobiDB-lite"/>
    </source>
</evidence>